<evidence type="ECO:0000313" key="1">
    <source>
        <dbReference type="EMBL" id="KAJ7776321.1"/>
    </source>
</evidence>
<comment type="caution">
    <text evidence="1">The sequence shown here is derived from an EMBL/GenBank/DDBJ whole genome shotgun (WGS) entry which is preliminary data.</text>
</comment>
<proteinExistence type="predicted"/>
<dbReference type="Proteomes" id="UP001215598">
    <property type="component" value="Unassembled WGS sequence"/>
</dbReference>
<name>A0AAD7K1E0_9AGAR</name>
<organism evidence="1 2">
    <name type="scientific">Mycena metata</name>
    <dbReference type="NCBI Taxonomy" id="1033252"/>
    <lineage>
        <taxon>Eukaryota</taxon>
        <taxon>Fungi</taxon>
        <taxon>Dikarya</taxon>
        <taxon>Basidiomycota</taxon>
        <taxon>Agaricomycotina</taxon>
        <taxon>Agaricomycetes</taxon>
        <taxon>Agaricomycetidae</taxon>
        <taxon>Agaricales</taxon>
        <taxon>Marasmiineae</taxon>
        <taxon>Mycenaceae</taxon>
        <taxon>Mycena</taxon>
    </lineage>
</organism>
<sequence>MSALAAGSSLIGNLKMGFPALSVLQIILLSLVLYGADCTGLQGLKPSSGLLTIHNSAIAVPLAGEGNITDAGVLQCLADGTVTVNEDTSEHPLNVSDFEYVGYIDAADNGSYTLSFSLNLTVTLMLSVERPVTTDMDAVEVKQDQGTGTVIQIHRICSINTTTAQSGPLCMTYHPLNDTVTVEPLIMDPGIPQNQLWAFGYIPGIALGLESTPKQAEQALSNDAAVVPVVDADAKADLTTDAAGHQHKGGNMCLSTARRRL</sequence>
<gene>
    <name evidence="1" type="ORF">B0H16DRAFT_1712696</name>
</gene>
<reference evidence="1" key="1">
    <citation type="submission" date="2023-03" db="EMBL/GenBank/DDBJ databases">
        <title>Massive genome expansion in bonnet fungi (Mycena s.s.) driven by repeated elements and novel gene families across ecological guilds.</title>
        <authorList>
            <consortium name="Lawrence Berkeley National Laboratory"/>
            <person name="Harder C.B."/>
            <person name="Miyauchi S."/>
            <person name="Viragh M."/>
            <person name="Kuo A."/>
            <person name="Thoen E."/>
            <person name="Andreopoulos B."/>
            <person name="Lu D."/>
            <person name="Skrede I."/>
            <person name="Drula E."/>
            <person name="Henrissat B."/>
            <person name="Morin E."/>
            <person name="Kohler A."/>
            <person name="Barry K."/>
            <person name="LaButti K."/>
            <person name="Morin E."/>
            <person name="Salamov A."/>
            <person name="Lipzen A."/>
            <person name="Mereny Z."/>
            <person name="Hegedus B."/>
            <person name="Baldrian P."/>
            <person name="Stursova M."/>
            <person name="Weitz H."/>
            <person name="Taylor A."/>
            <person name="Grigoriev I.V."/>
            <person name="Nagy L.G."/>
            <person name="Martin F."/>
            <person name="Kauserud H."/>
        </authorList>
    </citation>
    <scope>NUCLEOTIDE SEQUENCE</scope>
    <source>
        <strain evidence="1">CBHHK182m</strain>
    </source>
</reference>
<keyword evidence="2" id="KW-1185">Reference proteome</keyword>
<evidence type="ECO:0000313" key="2">
    <source>
        <dbReference type="Proteomes" id="UP001215598"/>
    </source>
</evidence>
<protein>
    <submittedName>
        <fullName evidence="1">Uncharacterized protein</fullName>
    </submittedName>
</protein>
<accession>A0AAD7K1E0</accession>
<dbReference type="EMBL" id="JARKIB010000009">
    <property type="protein sequence ID" value="KAJ7776321.1"/>
    <property type="molecule type" value="Genomic_DNA"/>
</dbReference>
<dbReference type="AlphaFoldDB" id="A0AAD7K1E0"/>